<dbReference type="GO" id="GO:0003676">
    <property type="term" value="F:nucleic acid binding"/>
    <property type="evidence" value="ECO:0007669"/>
    <property type="project" value="InterPro"/>
</dbReference>
<reference evidence="5 6" key="1">
    <citation type="journal article" date="2015" name="Nature">
        <title>rRNA introns, odd ribosomes, and small enigmatic genomes across a large radiation of phyla.</title>
        <authorList>
            <person name="Brown C.T."/>
            <person name="Hug L.A."/>
            <person name="Thomas B.C."/>
            <person name="Sharon I."/>
            <person name="Castelle C.J."/>
            <person name="Singh A."/>
            <person name="Wilkins M.J."/>
            <person name="Williams K.H."/>
            <person name="Banfield J.F."/>
        </authorList>
    </citation>
    <scope>NUCLEOTIDE SEQUENCE [LARGE SCALE GENOMIC DNA]</scope>
</reference>
<proteinExistence type="predicted"/>
<dbReference type="EMBL" id="LCFK01000005">
    <property type="protein sequence ID" value="KKS94691.1"/>
    <property type="molecule type" value="Genomic_DNA"/>
</dbReference>
<dbReference type="Proteomes" id="UP000033980">
    <property type="component" value="Unassembled WGS sequence"/>
</dbReference>
<evidence type="ECO:0000313" key="5">
    <source>
        <dbReference type="EMBL" id="KKS94691.1"/>
    </source>
</evidence>
<comment type="caution">
    <text evidence="5">The sequence shown here is derived from an EMBL/GenBank/DDBJ whole genome shotgun (WGS) entry which is preliminary data.</text>
</comment>
<dbReference type="InterPro" id="IPR005144">
    <property type="entry name" value="ATP-cone_dom"/>
</dbReference>
<name>A0A0G1FHY3_9BACT</name>
<gene>
    <name evidence="5" type="ORF">UV68_C0005G0023</name>
</gene>
<evidence type="ECO:0000259" key="4">
    <source>
        <dbReference type="PROSITE" id="PS51161"/>
    </source>
</evidence>
<accession>A0A0G1FHY3</accession>
<protein>
    <submittedName>
        <fullName evidence="5">ATP-cone domain protein</fullName>
    </submittedName>
</protein>
<evidence type="ECO:0000256" key="1">
    <source>
        <dbReference type="ARBA" id="ARBA00022741"/>
    </source>
</evidence>
<keyword evidence="1 3" id="KW-0547">Nucleotide-binding</keyword>
<organism evidence="5 6">
    <name type="scientific">Candidatus Collierbacteria bacterium GW2011_GWC2_43_12</name>
    <dbReference type="NCBI Taxonomy" id="1618390"/>
    <lineage>
        <taxon>Bacteria</taxon>
        <taxon>Candidatus Collieribacteriota</taxon>
    </lineage>
</organism>
<evidence type="ECO:0000313" key="6">
    <source>
        <dbReference type="Proteomes" id="UP000033980"/>
    </source>
</evidence>
<dbReference type="InterPro" id="IPR011856">
    <property type="entry name" value="tRNA_endonuc-like_dom_sf"/>
</dbReference>
<dbReference type="SUPFAM" id="SSF52980">
    <property type="entry name" value="Restriction endonuclease-like"/>
    <property type="match status" value="1"/>
</dbReference>
<feature type="domain" description="ATP-cone" evidence="4">
    <location>
        <begin position="7"/>
        <end position="86"/>
    </location>
</feature>
<dbReference type="Gene3D" id="3.40.1350.10">
    <property type="match status" value="1"/>
</dbReference>
<evidence type="ECO:0000256" key="3">
    <source>
        <dbReference type="PROSITE-ProRule" id="PRU00492"/>
    </source>
</evidence>
<dbReference type="GO" id="GO:0005524">
    <property type="term" value="F:ATP binding"/>
    <property type="evidence" value="ECO:0007669"/>
    <property type="project" value="UniProtKB-UniRule"/>
</dbReference>
<dbReference type="AlphaFoldDB" id="A0A0G1FHY3"/>
<dbReference type="InterPro" id="IPR011335">
    <property type="entry name" value="Restrct_endonuc-II-like"/>
</dbReference>
<sequence length="282" mass="31256">MITLSPITVTKASGEQEHYDESKLTKSLASSGLSVDVAAQTVEYLKSHMKPGISTGDIHEHISNFLKENAPVNNYYNYGLKRAIMDLGPSGHPLETIVSDALNSKGFQTEVSVIVLGKCVTHEIDVVAKKDNRQFFIECKFHNGPGVKTDIQVALYTYARYLDVKSAMEQGHGTEITYLPWLVTNTKVTSEVLDYAGCVGLELTTWLYPKNNGLADLIIASGLHPITLMYHIPRYKIQQLLVRGIVSCSRLKNAIDEHSVSDILTREETARALEDIKTICKS</sequence>
<evidence type="ECO:0000256" key="2">
    <source>
        <dbReference type="ARBA" id="ARBA00022840"/>
    </source>
</evidence>
<dbReference type="PROSITE" id="PS51161">
    <property type="entry name" value="ATP_CONE"/>
    <property type="match status" value="1"/>
</dbReference>
<keyword evidence="2 3" id="KW-0067">ATP-binding</keyword>